<dbReference type="RefSeq" id="WP_160600112.1">
    <property type="nucleotide sequence ID" value="NZ_WTYU01000001.1"/>
</dbReference>
<dbReference type="AlphaFoldDB" id="A0A6L7GEL2"/>
<evidence type="ECO:0000313" key="2">
    <source>
        <dbReference type="EMBL" id="MXP13886.1"/>
    </source>
</evidence>
<proteinExistence type="predicted"/>
<keyword evidence="3" id="KW-1185">Reference proteome</keyword>
<accession>A0A6L7GEL2</accession>
<feature type="transmembrane region" description="Helical" evidence="1">
    <location>
        <begin position="30"/>
        <end position="47"/>
    </location>
</feature>
<keyword evidence="1" id="KW-1133">Transmembrane helix</keyword>
<evidence type="ECO:0000256" key="1">
    <source>
        <dbReference type="SAM" id="Phobius"/>
    </source>
</evidence>
<dbReference type="EMBL" id="WTYU01000001">
    <property type="protein sequence ID" value="MXP13886.1"/>
    <property type="molecule type" value="Genomic_DNA"/>
</dbReference>
<keyword evidence="1" id="KW-0472">Membrane</keyword>
<protein>
    <submittedName>
        <fullName evidence="2">Uncharacterized protein</fullName>
    </submittedName>
</protein>
<dbReference type="Proteomes" id="UP000473531">
    <property type="component" value="Unassembled WGS sequence"/>
</dbReference>
<reference evidence="2 3" key="1">
    <citation type="submission" date="2019-12" db="EMBL/GenBank/DDBJ databases">
        <title>Genomic-based taxomic classification of the family Erythrobacteraceae.</title>
        <authorList>
            <person name="Xu L."/>
        </authorList>
    </citation>
    <scope>NUCLEOTIDE SEQUENCE [LARGE SCALE GENOMIC DNA]</scope>
    <source>
        <strain evidence="2 3">KCTC 52259</strain>
    </source>
</reference>
<evidence type="ECO:0000313" key="3">
    <source>
        <dbReference type="Proteomes" id="UP000473531"/>
    </source>
</evidence>
<sequence>MTNNQPGPEGRSWSDQKPAEAGRKLSVKRIALLVLLLLAVLVIYAWIDGGEQPLHPIAQPIPLPGQAE</sequence>
<name>A0A6L7GEL2_9SPHN</name>
<organism evidence="2 3">
    <name type="scientific">Allopontixanthobacter confluentis</name>
    <dbReference type="NCBI Taxonomy" id="1849021"/>
    <lineage>
        <taxon>Bacteria</taxon>
        <taxon>Pseudomonadati</taxon>
        <taxon>Pseudomonadota</taxon>
        <taxon>Alphaproteobacteria</taxon>
        <taxon>Sphingomonadales</taxon>
        <taxon>Erythrobacteraceae</taxon>
        <taxon>Allopontixanthobacter</taxon>
    </lineage>
</organism>
<gene>
    <name evidence="2" type="ORF">GRI44_03865</name>
</gene>
<keyword evidence="1" id="KW-0812">Transmembrane</keyword>
<comment type="caution">
    <text evidence="2">The sequence shown here is derived from an EMBL/GenBank/DDBJ whole genome shotgun (WGS) entry which is preliminary data.</text>
</comment>